<protein>
    <submittedName>
        <fullName evidence="2">Substrate of the Dot/Icm secretion system</fullName>
    </submittedName>
</protein>
<dbReference type="PATRIC" id="fig|28084.5.peg.1239"/>
<dbReference type="InterPro" id="IPR022565">
    <property type="entry name" value="DUF2608"/>
</dbReference>
<dbReference type="OrthoDB" id="5639078at2"/>
<dbReference type="RefSeq" id="WP_058387559.1">
    <property type="nucleotide sequence ID" value="NZ_LNXW01000013.1"/>
</dbReference>
<evidence type="ECO:0000313" key="2">
    <source>
        <dbReference type="EMBL" id="KTC79119.1"/>
    </source>
</evidence>
<reference evidence="2 3" key="1">
    <citation type="submission" date="2015-11" db="EMBL/GenBank/DDBJ databases">
        <title>Genomic analysis of 38 Legionella species identifies large and diverse effector repertoires.</title>
        <authorList>
            <person name="Burstein D."/>
            <person name="Amaro F."/>
            <person name="Zusman T."/>
            <person name="Lifshitz Z."/>
            <person name="Cohen O."/>
            <person name="Gilbert J.A."/>
            <person name="Pupko T."/>
            <person name="Shuman H.A."/>
            <person name="Segal G."/>
        </authorList>
    </citation>
    <scope>NUCLEOTIDE SEQUENCE [LARGE SCALE GENOMIC DNA]</scope>
    <source>
        <strain evidence="2 3">ORW</strain>
    </source>
</reference>
<dbReference type="Proteomes" id="UP000054921">
    <property type="component" value="Unassembled WGS sequence"/>
</dbReference>
<evidence type="ECO:0000256" key="1">
    <source>
        <dbReference type="ARBA" id="ARBA00022729"/>
    </source>
</evidence>
<evidence type="ECO:0000313" key="3">
    <source>
        <dbReference type="Proteomes" id="UP000054921"/>
    </source>
</evidence>
<dbReference type="EMBL" id="LNXW01000013">
    <property type="protein sequence ID" value="KTC79119.1"/>
    <property type="molecule type" value="Genomic_DNA"/>
</dbReference>
<dbReference type="InterPro" id="IPR036412">
    <property type="entry name" value="HAD-like_sf"/>
</dbReference>
<dbReference type="SUPFAM" id="SSF56784">
    <property type="entry name" value="HAD-like"/>
    <property type="match status" value="1"/>
</dbReference>
<accession>A0A0W0S6G9</accession>
<gene>
    <name evidence="2" type="ORF">Lche_1139</name>
</gene>
<name>A0A0W0S6G9_9GAMM</name>
<proteinExistence type="predicted"/>
<sequence>MFFNRHDKNIHIASVQSKKLNALHSMLSSKLDWSDFILLSTMFLEEKIGDSIKNELHAIQVMYLKNQKTDAIQLIVQICRDHKEISDDECSLIQSQVSTLTDNPLALDSRRYFETRFALELWNSLNEAEFETITKLSALINEIDATIDIPKIVQSLDDAELVVDRMEKCEHVAEIAEKDKSIKNYSALYKVKDRGKNRFDTKAEKVYSSNPGIMKSLAYNPFDEVTPATANRLADLALINENVEHGYSKSHPHVPFVNSLSGHTIIFIIVLERYLIKHQSDPKTLLQSDVDNLIKAFIAFTWKRGFHSFEEMVAILHDPSIQNIIAAHGIDINLPLDESILSSTYKKAAEYAYQVHLKRNCNQEVLSQDTKNLSRLNWSFDKDIYECPNIQDVLKYCFRERIIFVFDLDNTIIRPIRSKDLGSDQWFEKLLEHIQKVFPNDNDAFELALTLRNAIHKNIKVGAVESDTIAIIHLLQKCHIPVIALTSRGPSIIDTTEKQMREIKINFSKHGEPENSYHLLASGHQTAMYQNGIIYCDGMNKGIVLREYLKRAPLPRDIVVVDDSKKNLVRIQQETQSVASRITGLRYGYLDSKMSHFDFGKANEYLLKIRSSFSDSENEAIDKLNLYLTKTQPDPNSNCIYFFNGPRLEEYKSSEFDRYQSNNCSIL</sequence>
<comment type="caution">
    <text evidence="2">The sequence shown here is derived from an EMBL/GenBank/DDBJ whole genome shotgun (WGS) entry which is preliminary data.</text>
</comment>
<dbReference type="Pfam" id="PF11019">
    <property type="entry name" value="DUF2608"/>
    <property type="match status" value="1"/>
</dbReference>
<keyword evidence="1" id="KW-0732">Signal</keyword>
<organism evidence="2 3">
    <name type="scientific">Legionella cherrii</name>
    <dbReference type="NCBI Taxonomy" id="28084"/>
    <lineage>
        <taxon>Bacteria</taxon>
        <taxon>Pseudomonadati</taxon>
        <taxon>Pseudomonadota</taxon>
        <taxon>Gammaproteobacteria</taxon>
        <taxon>Legionellales</taxon>
        <taxon>Legionellaceae</taxon>
        <taxon>Legionella</taxon>
    </lineage>
</organism>
<dbReference type="STRING" id="28084.Lche_1139"/>
<dbReference type="AlphaFoldDB" id="A0A0W0S6G9"/>